<reference evidence="2" key="1">
    <citation type="journal article" date="2019" name="Int. J. Syst. Evol. Microbiol.">
        <title>The Global Catalogue of Microorganisms (GCM) 10K type strain sequencing project: providing services to taxonomists for standard genome sequencing and annotation.</title>
        <authorList>
            <consortium name="The Broad Institute Genomics Platform"/>
            <consortium name="The Broad Institute Genome Sequencing Center for Infectious Disease"/>
            <person name="Wu L."/>
            <person name="Ma J."/>
        </authorList>
    </citation>
    <scope>NUCLEOTIDE SEQUENCE [LARGE SCALE GENOMIC DNA]</scope>
    <source>
        <strain evidence="2">JCM 17839</strain>
    </source>
</reference>
<evidence type="ECO:0000313" key="1">
    <source>
        <dbReference type="EMBL" id="GAA4490233.1"/>
    </source>
</evidence>
<accession>A0ABP8PPH8</accession>
<evidence type="ECO:0000313" key="2">
    <source>
        <dbReference type="Proteomes" id="UP001500731"/>
    </source>
</evidence>
<proteinExistence type="predicted"/>
<organism evidence="1 2">
    <name type="scientific">Microbacterium panaciterrae</name>
    <dbReference type="NCBI Taxonomy" id="985759"/>
    <lineage>
        <taxon>Bacteria</taxon>
        <taxon>Bacillati</taxon>
        <taxon>Actinomycetota</taxon>
        <taxon>Actinomycetes</taxon>
        <taxon>Micrococcales</taxon>
        <taxon>Microbacteriaceae</taxon>
        <taxon>Microbacterium</taxon>
    </lineage>
</organism>
<name>A0ABP8PPH8_9MICO</name>
<dbReference type="EMBL" id="BAABGP010000022">
    <property type="protein sequence ID" value="GAA4490233.1"/>
    <property type="molecule type" value="Genomic_DNA"/>
</dbReference>
<evidence type="ECO:0008006" key="3">
    <source>
        <dbReference type="Google" id="ProtNLM"/>
    </source>
</evidence>
<gene>
    <name evidence="1" type="ORF">GCM10023171_32410</name>
</gene>
<protein>
    <recommendedName>
        <fullName evidence="3">DUF317 domain-containing protein</fullName>
    </recommendedName>
</protein>
<comment type="caution">
    <text evidence="1">The sequence shown here is derived from an EMBL/GenBank/DDBJ whole genome shotgun (WGS) entry which is preliminary data.</text>
</comment>
<keyword evidence="2" id="KW-1185">Reference proteome</keyword>
<dbReference type="RefSeq" id="WP_345188444.1">
    <property type="nucleotide sequence ID" value="NZ_BAABGP010000022.1"/>
</dbReference>
<dbReference type="Proteomes" id="UP001500731">
    <property type="component" value="Unassembled WGS sequence"/>
</dbReference>
<sequence length="330" mass="36080">MRWEDDVEVGSWIRERLDPQFGPSMHSVVPRGFDAYARIFHPASVRSVPGGVVPTNDELGALSDDDYDRVVASFRDEDINWAGTAAAFGTVLHPLAQWNRIVRTPEGEDWRRRHSPDGREFSAPIEGDLPHGILAHVAEHLVAHTRTPDDGYAGVWAGWGGLLGGYGSPSHVFLTAAGDPGEAHAAMLAESIHDPFNNPYQKALWHDGILPREISEGAHLELPQREHVLFAAPPRAFADPDWVAFVPWRDPSTGSGTALGERGLPPIAQHPSLIWPSDRAWILVSEIDFDSTIVAGSAALIAALCAEECIEALPIPEEAALHWDADRVNR</sequence>